<evidence type="ECO:0000256" key="2">
    <source>
        <dbReference type="ARBA" id="ARBA00006190"/>
    </source>
</evidence>
<protein>
    <submittedName>
        <fullName evidence="8">Charged multivesicular body protein 6</fullName>
    </submittedName>
</protein>
<name>A0A1R0H3R4_9FUNG</name>
<feature type="compositionally biased region" description="Polar residues" evidence="7">
    <location>
        <begin position="168"/>
        <end position="181"/>
    </location>
</feature>
<dbReference type="GO" id="GO:0006900">
    <property type="term" value="P:vesicle budding from membrane"/>
    <property type="evidence" value="ECO:0007669"/>
    <property type="project" value="TreeGrafter"/>
</dbReference>
<comment type="subcellular location">
    <subcellularLocation>
        <location evidence="1">Endosome membrane</location>
    </subcellularLocation>
</comment>
<feature type="region of interest" description="Disordered" evidence="7">
    <location>
        <begin position="168"/>
        <end position="215"/>
    </location>
</feature>
<dbReference type="InterPro" id="IPR005024">
    <property type="entry name" value="Snf7_fam"/>
</dbReference>
<dbReference type="EMBL" id="LSSL01000751">
    <property type="protein sequence ID" value="OLY83776.1"/>
    <property type="molecule type" value="Genomic_DNA"/>
</dbReference>
<accession>A0A1R0H3R4</accession>
<comment type="similarity">
    <text evidence="2">Belongs to the SNF7 family.</text>
</comment>
<comment type="caution">
    <text evidence="8">The sequence shown here is derived from an EMBL/GenBank/DDBJ whole genome shotgun (WGS) entry which is preliminary data.</text>
</comment>
<evidence type="ECO:0000256" key="4">
    <source>
        <dbReference type="ARBA" id="ARBA00022753"/>
    </source>
</evidence>
<keyword evidence="4" id="KW-0967">Endosome</keyword>
<evidence type="ECO:0000256" key="5">
    <source>
        <dbReference type="ARBA" id="ARBA00022927"/>
    </source>
</evidence>
<reference evidence="8 9" key="1">
    <citation type="journal article" date="2016" name="Mol. Biol. Evol.">
        <title>Genome-Wide Survey of Gut Fungi (Harpellales) Reveals the First Horizontally Transferred Ubiquitin Gene from a Mosquito Host.</title>
        <authorList>
            <person name="Wang Y."/>
            <person name="White M.M."/>
            <person name="Kvist S."/>
            <person name="Moncalvo J.M."/>
        </authorList>
    </citation>
    <scope>NUCLEOTIDE SEQUENCE [LARGE SCALE GENOMIC DNA]</scope>
    <source>
        <strain evidence="8 9">ALG-7-W6</strain>
    </source>
</reference>
<organism evidence="8 9">
    <name type="scientific">Smittium mucronatum</name>
    <dbReference type="NCBI Taxonomy" id="133383"/>
    <lineage>
        <taxon>Eukaryota</taxon>
        <taxon>Fungi</taxon>
        <taxon>Fungi incertae sedis</taxon>
        <taxon>Zoopagomycota</taxon>
        <taxon>Kickxellomycotina</taxon>
        <taxon>Harpellomycetes</taxon>
        <taxon>Harpellales</taxon>
        <taxon>Legeriomycetaceae</taxon>
        <taxon>Smittium</taxon>
    </lineage>
</organism>
<evidence type="ECO:0000256" key="6">
    <source>
        <dbReference type="ARBA" id="ARBA00023136"/>
    </source>
</evidence>
<evidence type="ECO:0000256" key="3">
    <source>
        <dbReference type="ARBA" id="ARBA00022448"/>
    </source>
</evidence>
<keyword evidence="6" id="KW-0472">Membrane</keyword>
<dbReference type="AlphaFoldDB" id="A0A1R0H3R4"/>
<dbReference type="GO" id="GO:0000815">
    <property type="term" value="C:ESCRT III complex"/>
    <property type="evidence" value="ECO:0007669"/>
    <property type="project" value="TreeGrafter"/>
</dbReference>
<evidence type="ECO:0000313" key="9">
    <source>
        <dbReference type="Proteomes" id="UP000187455"/>
    </source>
</evidence>
<dbReference type="GO" id="GO:0005771">
    <property type="term" value="C:multivesicular body"/>
    <property type="evidence" value="ECO:0007669"/>
    <property type="project" value="TreeGrafter"/>
</dbReference>
<dbReference type="STRING" id="133383.A0A1R0H3R4"/>
<dbReference type="Proteomes" id="UP000187455">
    <property type="component" value="Unassembled WGS sequence"/>
</dbReference>
<dbReference type="Pfam" id="PF03357">
    <property type="entry name" value="Snf7"/>
    <property type="match status" value="1"/>
</dbReference>
<keyword evidence="9" id="KW-1185">Reference proteome</keyword>
<evidence type="ECO:0000256" key="7">
    <source>
        <dbReference type="SAM" id="MobiDB-lite"/>
    </source>
</evidence>
<dbReference type="OrthoDB" id="441172at2759"/>
<gene>
    <name evidence="8" type="ORF">AYI68_g2073</name>
</gene>
<dbReference type="PANTHER" id="PTHR22761">
    <property type="entry name" value="CHARGED MULTIVESICULAR BODY PROTEIN"/>
    <property type="match status" value="1"/>
</dbReference>
<sequence length="215" mass="24463">MGSSYSKNRITEQEKAILDVKSQRDKLQQYQKRILIVTEREKQIAITCLKAGDKNKALLALKKKKYQEQLIEKTNDQLLNLQQLLQTIEFSVIQSDVLKGLNQGTQVLKSLNNEMNLDNVEKLLADTSEAIEYQNEVSDLLQTNLTSQDEEQVMVELESLQRESINDLNNRLPNVPKTTLDSLPAVPESGQKLNNDLLDDNNSEPESQRNEPLLA</sequence>
<dbReference type="GO" id="GO:0015031">
    <property type="term" value="P:protein transport"/>
    <property type="evidence" value="ECO:0007669"/>
    <property type="project" value="UniProtKB-KW"/>
</dbReference>
<evidence type="ECO:0000256" key="1">
    <source>
        <dbReference type="ARBA" id="ARBA00004608"/>
    </source>
</evidence>
<dbReference type="PANTHER" id="PTHR22761:SF5">
    <property type="entry name" value="CHARGED MULTIVESICULAR BODY PROTEIN 6"/>
    <property type="match status" value="1"/>
</dbReference>
<dbReference type="GO" id="GO:0032511">
    <property type="term" value="P:late endosome to vacuole transport via multivesicular body sorting pathway"/>
    <property type="evidence" value="ECO:0007669"/>
    <property type="project" value="TreeGrafter"/>
</dbReference>
<keyword evidence="3" id="KW-0813">Transport</keyword>
<keyword evidence="5" id="KW-0653">Protein transport</keyword>
<evidence type="ECO:0000313" key="8">
    <source>
        <dbReference type="EMBL" id="OLY83776.1"/>
    </source>
</evidence>
<proteinExistence type="inferred from homology"/>